<comment type="subcellular location">
    <subcellularLocation>
        <location evidence="1 11">Cytoplasm</location>
    </subcellularLocation>
</comment>
<dbReference type="HAMAP" id="MF_01479">
    <property type="entry name" value="WhiB"/>
    <property type="match status" value="1"/>
</dbReference>
<dbReference type="EMBL" id="RBKT01000001">
    <property type="protein sequence ID" value="RKR92832.1"/>
    <property type="molecule type" value="Genomic_DNA"/>
</dbReference>
<keyword evidence="10 11" id="KW-0804">Transcription</keyword>
<keyword evidence="7 11" id="KW-0805">Transcription regulation</keyword>
<dbReference type="GO" id="GO:0047134">
    <property type="term" value="F:protein-disulfide reductase [NAD(P)H] activity"/>
    <property type="evidence" value="ECO:0007669"/>
    <property type="project" value="TreeGrafter"/>
</dbReference>
<dbReference type="GO" id="GO:0003677">
    <property type="term" value="F:DNA binding"/>
    <property type="evidence" value="ECO:0007669"/>
    <property type="project" value="UniProtKB-UniRule"/>
</dbReference>
<feature type="domain" description="4Fe-4S Wbl-type" evidence="13">
    <location>
        <begin position="31"/>
        <end position="93"/>
    </location>
</feature>
<dbReference type="PROSITE" id="PS51674">
    <property type="entry name" value="4FE4S_WBL"/>
    <property type="match status" value="1"/>
</dbReference>
<evidence type="ECO:0000256" key="4">
    <source>
        <dbReference type="ARBA" id="ARBA00022723"/>
    </source>
</evidence>
<evidence type="ECO:0000313" key="14">
    <source>
        <dbReference type="EMBL" id="RKR92832.1"/>
    </source>
</evidence>
<evidence type="ECO:0000256" key="10">
    <source>
        <dbReference type="ARBA" id="ARBA00023163"/>
    </source>
</evidence>
<comment type="function">
    <text evidence="11">Acts as a transcriptional regulator. Probably redox-responsive. The apo- but not holo-form probably binds DNA.</text>
</comment>
<feature type="binding site" evidence="11">
    <location>
        <position position="63"/>
    </location>
    <ligand>
        <name>[4Fe-4S] cluster</name>
        <dbReference type="ChEBI" id="CHEBI:49883"/>
    </ligand>
</feature>
<evidence type="ECO:0000256" key="12">
    <source>
        <dbReference type="SAM" id="MobiDB-lite"/>
    </source>
</evidence>
<comment type="cofactor">
    <cofactor evidence="11">
        <name>[4Fe-4S] cluster</name>
        <dbReference type="ChEBI" id="CHEBI:49883"/>
    </cofactor>
    <text evidence="11">Binds 1 [4Fe-4S] cluster per subunit. Following nitrosylation of the [4Fe-4S] cluster binds 1 [4Fe-8(NO)] cluster per subunit.</text>
</comment>
<dbReference type="GO" id="GO:0005737">
    <property type="term" value="C:cytoplasm"/>
    <property type="evidence" value="ECO:0007669"/>
    <property type="project" value="UniProtKB-SubCell"/>
</dbReference>
<evidence type="ECO:0000313" key="15">
    <source>
        <dbReference type="Proteomes" id="UP000277671"/>
    </source>
</evidence>
<keyword evidence="5 11" id="KW-0408">Iron</keyword>
<dbReference type="PANTHER" id="PTHR38839">
    <property type="entry name" value="TRANSCRIPTIONAL REGULATOR WHID-RELATED"/>
    <property type="match status" value="1"/>
</dbReference>
<comment type="PTM">
    <text evidence="11">Upon Fe-S cluster removal intramolecular disulfide bonds are formed.</text>
</comment>
<accession>A0A495JWU8</accession>
<dbReference type="PANTHER" id="PTHR38839:SF6">
    <property type="entry name" value="TRANSCRIPTIONAL REGULATOR WHIB1"/>
    <property type="match status" value="1"/>
</dbReference>
<dbReference type="GO" id="GO:0045454">
    <property type="term" value="P:cell redox homeostasis"/>
    <property type="evidence" value="ECO:0007669"/>
    <property type="project" value="TreeGrafter"/>
</dbReference>
<comment type="caution">
    <text evidence="14">The sequence shown here is derived from an EMBL/GenBank/DDBJ whole genome shotgun (WGS) entry which is preliminary data.</text>
</comment>
<dbReference type="GO" id="GO:0046872">
    <property type="term" value="F:metal ion binding"/>
    <property type="evidence" value="ECO:0007669"/>
    <property type="project" value="UniProtKB-KW"/>
</dbReference>
<protein>
    <recommendedName>
        <fullName evidence="11">Transcriptional regulator WhiB</fullName>
    </recommendedName>
</protein>
<name>A0A495JWU8_9ACTN</name>
<keyword evidence="8 11" id="KW-0238">DNA-binding</keyword>
<dbReference type="InterPro" id="IPR034768">
    <property type="entry name" value="4FE4S_WBL"/>
</dbReference>
<dbReference type="AlphaFoldDB" id="A0A495JWU8"/>
<evidence type="ECO:0000256" key="11">
    <source>
        <dbReference type="HAMAP-Rule" id="MF_01479"/>
    </source>
</evidence>
<keyword evidence="11" id="KW-0963">Cytoplasm</keyword>
<dbReference type="GO" id="GO:0045892">
    <property type="term" value="P:negative regulation of DNA-templated transcription"/>
    <property type="evidence" value="ECO:0007669"/>
    <property type="project" value="TreeGrafter"/>
</dbReference>
<evidence type="ECO:0000259" key="13">
    <source>
        <dbReference type="PROSITE" id="PS51674"/>
    </source>
</evidence>
<dbReference type="Pfam" id="PF02467">
    <property type="entry name" value="Whib"/>
    <property type="match status" value="1"/>
</dbReference>
<evidence type="ECO:0000256" key="8">
    <source>
        <dbReference type="ARBA" id="ARBA00023125"/>
    </source>
</evidence>
<dbReference type="GO" id="GO:0035731">
    <property type="term" value="F:dinitrosyl-iron complex binding"/>
    <property type="evidence" value="ECO:0007669"/>
    <property type="project" value="UniProtKB-UniRule"/>
</dbReference>
<comment type="similarity">
    <text evidence="2 11">Belongs to the WhiB family.</text>
</comment>
<evidence type="ECO:0000256" key="5">
    <source>
        <dbReference type="ARBA" id="ARBA00023004"/>
    </source>
</evidence>
<gene>
    <name evidence="11" type="primary">whiB</name>
    <name evidence="14" type="ORF">BDK92_7314</name>
</gene>
<reference evidence="14 15" key="1">
    <citation type="submission" date="2018-10" db="EMBL/GenBank/DDBJ databases">
        <title>Sequencing the genomes of 1000 actinobacteria strains.</title>
        <authorList>
            <person name="Klenk H.-P."/>
        </authorList>
    </citation>
    <scope>NUCLEOTIDE SEQUENCE [LARGE SCALE GENOMIC DNA]</scope>
    <source>
        <strain evidence="14 15">DSM 45175</strain>
    </source>
</reference>
<keyword evidence="6 11" id="KW-0411">Iron-sulfur</keyword>
<keyword evidence="15" id="KW-1185">Reference proteome</keyword>
<comment type="PTM">
    <text evidence="11">The Fe-S cluster can be nitrosylated by nitric oxide (NO).</text>
</comment>
<feature type="region of interest" description="Disordered" evidence="12">
    <location>
        <begin position="1"/>
        <end position="23"/>
    </location>
</feature>
<feature type="binding site" evidence="11">
    <location>
        <position position="69"/>
    </location>
    <ligand>
        <name>[4Fe-4S] cluster</name>
        <dbReference type="ChEBI" id="CHEBI:49883"/>
    </ligand>
</feature>
<keyword evidence="4 11" id="KW-0479">Metal-binding</keyword>
<proteinExistence type="inferred from homology"/>
<dbReference type="GO" id="GO:0051539">
    <property type="term" value="F:4 iron, 4 sulfur cluster binding"/>
    <property type="evidence" value="ECO:0007669"/>
    <property type="project" value="UniProtKB-UniRule"/>
</dbReference>
<dbReference type="Proteomes" id="UP000277671">
    <property type="component" value="Unassembled WGS sequence"/>
</dbReference>
<keyword evidence="9 11" id="KW-1015">Disulfide bond</keyword>
<keyword evidence="3 11" id="KW-0004">4Fe-4S</keyword>
<organism evidence="14 15">
    <name type="scientific">Micromonospora pisi</name>
    <dbReference type="NCBI Taxonomy" id="589240"/>
    <lineage>
        <taxon>Bacteria</taxon>
        <taxon>Bacillati</taxon>
        <taxon>Actinomycetota</taxon>
        <taxon>Actinomycetes</taxon>
        <taxon>Micromonosporales</taxon>
        <taxon>Micromonosporaceae</taxon>
        <taxon>Micromonospora</taxon>
    </lineage>
</organism>
<evidence type="ECO:0000256" key="6">
    <source>
        <dbReference type="ARBA" id="ARBA00023014"/>
    </source>
</evidence>
<sequence length="107" mass="11648">MTVKKASPPPKLNGQPADPERKGLNWRHYSACRDEDPELFFPIGTSGPALLQVEQAKAVCRGCTVTDACLQWALESGQDAGVWGGMSEEERRAVKRRGGLRVLRAAA</sequence>
<evidence type="ECO:0000256" key="9">
    <source>
        <dbReference type="ARBA" id="ARBA00023157"/>
    </source>
</evidence>
<feature type="binding site" evidence="11">
    <location>
        <position position="32"/>
    </location>
    <ligand>
        <name>[4Fe-4S] cluster</name>
        <dbReference type="ChEBI" id="CHEBI:49883"/>
    </ligand>
</feature>
<evidence type="ECO:0000256" key="1">
    <source>
        <dbReference type="ARBA" id="ARBA00004496"/>
    </source>
</evidence>
<feature type="binding site" evidence="11">
    <location>
        <position position="60"/>
    </location>
    <ligand>
        <name>[4Fe-4S] cluster</name>
        <dbReference type="ChEBI" id="CHEBI:49883"/>
    </ligand>
</feature>
<evidence type="ECO:0000256" key="3">
    <source>
        <dbReference type="ARBA" id="ARBA00022485"/>
    </source>
</evidence>
<evidence type="ECO:0000256" key="2">
    <source>
        <dbReference type="ARBA" id="ARBA00006597"/>
    </source>
</evidence>
<evidence type="ECO:0000256" key="7">
    <source>
        <dbReference type="ARBA" id="ARBA00023015"/>
    </source>
</evidence>
<dbReference type="InterPro" id="IPR003482">
    <property type="entry name" value="Whib"/>
</dbReference>